<dbReference type="PANTHER" id="PTHR33048:SF47">
    <property type="entry name" value="INTEGRAL MEMBRANE PROTEIN-RELATED"/>
    <property type="match status" value="1"/>
</dbReference>
<accession>A0A8H4N7U5</accession>
<evidence type="ECO:0000259" key="7">
    <source>
        <dbReference type="Pfam" id="PF20684"/>
    </source>
</evidence>
<dbReference type="Pfam" id="PF20684">
    <property type="entry name" value="Fung_rhodopsin"/>
    <property type="match status" value="1"/>
</dbReference>
<evidence type="ECO:0000313" key="9">
    <source>
        <dbReference type="Proteomes" id="UP000572817"/>
    </source>
</evidence>
<dbReference type="InterPro" id="IPR049326">
    <property type="entry name" value="Rhodopsin_dom_fungi"/>
</dbReference>
<evidence type="ECO:0000313" key="8">
    <source>
        <dbReference type="EMBL" id="KAF4309086.1"/>
    </source>
</evidence>
<dbReference type="OrthoDB" id="3937078at2759"/>
<evidence type="ECO:0000256" key="3">
    <source>
        <dbReference type="ARBA" id="ARBA00022989"/>
    </source>
</evidence>
<evidence type="ECO:0000256" key="4">
    <source>
        <dbReference type="ARBA" id="ARBA00023136"/>
    </source>
</evidence>
<evidence type="ECO:0000256" key="6">
    <source>
        <dbReference type="SAM" id="MobiDB-lite"/>
    </source>
</evidence>
<keyword evidence="9" id="KW-1185">Reference proteome</keyword>
<sequence>MRASKKFAVIGIFLLGAVSVGASIGRIISLHKLATMRDQSWGIASGIYWTCVEPCVGIISACLPTLGPLIRRWGGKLSSHFTNSYDNATGDRRPVPHSGPQQVPGLNPSYSDEYELRNAITGTGRKTNSVRTSEDLEMAGIIVTQEISFTRK</sequence>
<evidence type="ECO:0000256" key="1">
    <source>
        <dbReference type="ARBA" id="ARBA00004141"/>
    </source>
</evidence>
<dbReference type="InterPro" id="IPR052337">
    <property type="entry name" value="SAT4-like"/>
</dbReference>
<evidence type="ECO:0000256" key="2">
    <source>
        <dbReference type="ARBA" id="ARBA00022692"/>
    </source>
</evidence>
<comment type="similarity">
    <text evidence="5">Belongs to the SAT4 family.</text>
</comment>
<feature type="region of interest" description="Disordered" evidence="6">
    <location>
        <begin position="85"/>
        <end position="109"/>
    </location>
</feature>
<proteinExistence type="inferred from homology"/>
<dbReference type="EMBL" id="WWBZ02000016">
    <property type="protein sequence ID" value="KAF4309086.1"/>
    <property type="molecule type" value="Genomic_DNA"/>
</dbReference>
<gene>
    <name evidence="8" type="ORF">GTA08_BOTSDO02685</name>
</gene>
<evidence type="ECO:0000256" key="5">
    <source>
        <dbReference type="ARBA" id="ARBA00038359"/>
    </source>
</evidence>
<organism evidence="8 9">
    <name type="scientific">Botryosphaeria dothidea</name>
    <dbReference type="NCBI Taxonomy" id="55169"/>
    <lineage>
        <taxon>Eukaryota</taxon>
        <taxon>Fungi</taxon>
        <taxon>Dikarya</taxon>
        <taxon>Ascomycota</taxon>
        <taxon>Pezizomycotina</taxon>
        <taxon>Dothideomycetes</taxon>
        <taxon>Dothideomycetes incertae sedis</taxon>
        <taxon>Botryosphaeriales</taxon>
        <taxon>Botryosphaeriaceae</taxon>
        <taxon>Botryosphaeria</taxon>
    </lineage>
</organism>
<dbReference type="AlphaFoldDB" id="A0A8H4N7U5"/>
<comment type="caution">
    <text evidence="8">The sequence shown here is derived from an EMBL/GenBank/DDBJ whole genome shotgun (WGS) entry which is preliminary data.</text>
</comment>
<keyword evidence="4" id="KW-0472">Membrane</keyword>
<dbReference type="Proteomes" id="UP000572817">
    <property type="component" value="Unassembled WGS sequence"/>
</dbReference>
<dbReference type="PANTHER" id="PTHR33048">
    <property type="entry name" value="PTH11-LIKE INTEGRAL MEMBRANE PROTEIN (AFU_ORTHOLOGUE AFUA_5G11245)"/>
    <property type="match status" value="1"/>
</dbReference>
<dbReference type="GO" id="GO:0016020">
    <property type="term" value="C:membrane"/>
    <property type="evidence" value="ECO:0007669"/>
    <property type="project" value="UniProtKB-SubCell"/>
</dbReference>
<comment type="subcellular location">
    <subcellularLocation>
        <location evidence="1">Membrane</location>
        <topology evidence="1">Multi-pass membrane protein</topology>
    </subcellularLocation>
</comment>
<keyword evidence="2" id="KW-0812">Transmembrane</keyword>
<protein>
    <recommendedName>
        <fullName evidence="7">Rhodopsin domain-containing protein</fullName>
    </recommendedName>
</protein>
<name>A0A8H4N7U5_9PEZI</name>
<feature type="domain" description="Rhodopsin" evidence="7">
    <location>
        <begin position="2"/>
        <end position="72"/>
    </location>
</feature>
<reference evidence="8" key="1">
    <citation type="submission" date="2020-04" db="EMBL/GenBank/DDBJ databases">
        <title>Genome Assembly and Annotation of Botryosphaeria dothidea sdau 11-99, a Latent Pathogen of Apple Fruit Ring Rot in China.</title>
        <authorList>
            <person name="Yu C."/>
            <person name="Diao Y."/>
            <person name="Lu Q."/>
            <person name="Zhao J."/>
            <person name="Cui S."/>
            <person name="Peng C."/>
            <person name="He B."/>
            <person name="Liu H."/>
        </authorList>
    </citation>
    <scope>NUCLEOTIDE SEQUENCE [LARGE SCALE GENOMIC DNA]</scope>
    <source>
        <strain evidence="8">Sdau11-99</strain>
    </source>
</reference>
<keyword evidence="3" id="KW-1133">Transmembrane helix</keyword>